<name>A0AAW4LGC9_9BACT</name>
<accession>A0AAW4LGC9</accession>
<dbReference type="InterPro" id="IPR003607">
    <property type="entry name" value="HD/PDEase_dom"/>
</dbReference>
<dbReference type="GO" id="GO:0031125">
    <property type="term" value="P:rRNA 3'-end processing"/>
    <property type="evidence" value="ECO:0007669"/>
    <property type="project" value="TreeGrafter"/>
</dbReference>
<keyword evidence="1" id="KW-0378">Hydrolase</keyword>
<dbReference type="EMBL" id="JAHCVJ010000009">
    <property type="protein sequence ID" value="MBT0666221.1"/>
    <property type="molecule type" value="Genomic_DNA"/>
</dbReference>
<dbReference type="SUPFAM" id="SSF109604">
    <property type="entry name" value="HD-domain/PDEase-like"/>
    <property type="match status" value="1"/>
</dbReference>
<evidence type="ECO:0000313" key="4">
    <source>
        <dbReference type="Proteomes" id="UP000811899"/>
    </source>
</evidence>
<dbReference type="RefSeq" id="WP_214172990.1">
    <property type="nucleotide sequence ID" value="NZ_JAHCVJ010000009.1"/>
</dbReference>
<dbReference type="InterPro" id="IPR050798">
    <property type="entry name" value="YhaM_exoribonuc/phosphodiest"/>
</dbReference>
<sequence length="314" mass="35056">MLIADLVHSHGTTFSGEYRIRSLMLGTSRSGAPYASFELGDMTGSLKSYLWIDADYGPPNLTEMDHVSVSARLECLDGKCVGLVNSIQTIKDYGAHPVELIPAWQCPLICLMPYLHQTVMVIESKPLRNFLVSIFDDDSIALPFVALPASRVNHHSYAGGLLEHSLECAEIIICMPQFSCETRELGVVAALMHDVGKIRTLSNASKLSHAGFLLNHEALTLEVLNPHLQKLDHEWSDGALALRYLLTWKNHTFRQFPLMTIAEAVLAADRISAGLSRELSDFSALPLWRNATKSLFKDGFWRPQPYQEDHGNRR</sequence>
<comment type="caution">
    <text evidence="3">The sequence shown here is derived from an EMBL/GenBank/DDBJ whole genome shotgun (WGS) entry which is preliminary data.</text>
</comment>
<dbReference type="PANTHER" id="PTHR37294:SF1">
    <property type="entry name" value="3'-5' EXORIBONUCLEASE YHAM"/>
    <property type="match status" value="1"/>
</dbReference>
<protein>
    <submittedName>
        <fullName evidence="3">TraI domain-containing protein</fullName>
    </submittedName>
</protein>
<evidence type="ECO:0000313" key="3">
    <source>
        <dbReference type="EMBL" id="MBT0666221.1"/>
    </source>
</evidence>
<proteinExistence type="predicted"/>
<organism evidence="3 4">
    <name type="scientific">Geoanaerobacter pelophilus</name>
    <dbReference type="NCBI Taxonomy" id="60036"/>
    <lineage>
        <taxon>Bacteria</taxon>
        <taxon>Pseudomonadati</taxon>
        <taxon>Thermodesulfobacteriota</taxon>
        <taxon>Desulfuromonadia</taxon>
        <taxon>Geobacterales</taxon>
        <taxon>Geobacteraceae</taxon>
        <taxon>Geoanaerobacter</taxon>
    </lineage>
</organism>
<dbReference type="Proteomes" id="UP000811899">
    <property type="component" value="Unassembled WGS sequence"/>
</dbReference>
<evidence type="ECO:0000259" key="2">
    <source>
        <dbReference type="SMART" id="SM00471"/>
    </source>
</evidence>
<reference evidence="3 4" key="1">
    <citation type="submission" date="2021-05" db="EMBL/GenBank/DDBJ databases">
        <title>The draft genome of Geobacter pelophilus DSM 12255.</title>
        <authorList>
            <person name="Xu Z."/>
            <person name="Masuda Y."/>
            <person name="Itoh H."/>
            <person name="Senoo K."/>
        </authorList>
    </citation>
    <scope>NUCLEOTIDE SEQUENCE [LARGE SCALE GENOMIC DNA]</scope>
    <source>
        <strain evidence="3 4">DSM 12255</strain>
    </source>
</reference>
<keyword evidence="4" id="KW-1185">Reference proteome</keyword>
<dbReference type="CDD" id="cd00077">
    <property type="entry name" value="HDc"/>
    <property type="match status" value="1"/>
</dbReference>
<dbReference type="AlphaFoldDB" id="A0AAW4LGC9"/>
<dbReference type="Gene3D" id="1.10.3210.40">
    <property type="match status" value="1"/>
</dbReference>
<dbReference type="GO" id="GO:0016787">
    <property type="term" value="F:hydrolase activity"/>
    <property type="evidence" value="ECO:0007669"/>
    <property type="project" value="UniProtKB-KW"/>
</dbReference>
<evidence type="ECO:0000256" key="1">
    <source>
        <dbReference type="ARBA" id="ARBA00022801"/>
    </source>
</evidence>
<feature type="domain" description="HD/PDEase" evidence="2">
    <location>
        <begin position="157"/>
        <end position="283"/>
    </location>
</feature>
<gene>
    <name evidence="3" type="ORF">KI809_18060</name>
</gene>
<dbReference type="SMART" id="SM00471">
    <property type="entry name" value="HDc"/>
    <property type="match status" value="1"/>
</dbReference>
<dbReference type="PANTHER" id="PTHR37294">
    <property type="entry name" value="3'-5' EXORIBONUCLEASE YHAM"/>
    <property type="match status" value="1"/>
</dbReference>